<dbReference type="InterPro" id="IPR015925">
    <property type="entry name" value="Ryanodine_IP3_receptor"/>
</dbReference>
<accession>A0A8S1RQN1</accession>
<organism evidence="2 3">
    <name type="scientific">Paramecium sonneborni</name>
    <dbReference type="NCBI Taxonomy" id="65129"/>
    <lineage>
        <taxon>Eukaryota</taxon>
        <taxon>Sar</taxon>
        <taxon>Alveolata</taxon>
        <taxon>Ciliophora</taxon>
        <taxon>Intramacronucleata</taxon>
        <taxon>Oligohymenophorea</taxon>
        <taxon>Peniculida</taxon>
        <taxon>Parameciidae</taxon>
        <taxon>Paramecium</taxon>
    </lineage>
</organism>
<dbReference type="EMBL" id="CAJJDN010000379">
    <property type="protein sequence ID" value="CAD8131131.1"/>
    <property type="molecule type" value="Genomic_DNA"/>
</dbReference>
<dbReference type="PANTHER" id="PTHR13715:SF99">
    <property type="entry name" value="INOSITOL 1,4,5-TRISPHOSPHATE RECEPTOR-LIKE PROTEIN A"/>
    <property type="match status" value="1"/>
</dbReference>
<dbReference type="PANTHER" id="PTHR13715">
    <property type="entry name" value="RYANODINE RECEPTOR AND IP3 RECEPTOR"/>
    <property type="match status" value="1"/>
</dbReference>
<name>A0A8S1RQN1_9CILI</name>
<protein>
    <submittedName>
        <fullName evidence="2">Uncharacterized protein</fullName>
    </submittedName>
</protein>
<dbReference type="EMBL" id="CAJJDN010000379">
    <property type="protein sequence ID" value="CAD8131129.1"/>
    <property type="molecule type" value="Genomic_DNA"/>
</dbReference>
<dbReference type="OrthoDB" id="295684at2759"/>
<reference evidence="2" key="1">
    <citation type="submission" date="2021-01" db="EMBL/GenBank/DDBJ databases">
        <authorList>
            <consortium name="Genoscope - CEA"/>
            <person name="William W."/>
        </authorList>
    </citation>
    <scope>NUCLEOTIDE SEQUENCE</scope>
</reference>
<evidence type="ECO:0000313" key="2">
    <source>
        <dbReference type="EMBL" id="CAD8131131.1"/>
    </source>
</evidence>
<gene>
    <name evidence="1" type="ORF">PSON_ATCC_30995.1.T3790001</name>
    <name evidence="2" type="ORF">PSON_ATCC_30995.1.T3790003</name>
</gene>
<dbReference type="Proteomes" id="UP000692954">
    <property type="component" value="Unassembled WGS sequence"/>
</dbReference>
<dbReference type="AlphaFoldDB" id="A0A8S1RQN1"/>
<dbReference type="GO" id="GO:0006816">
    <property type="term" value="P:calcium ion transport"/>
    <property type="evidence" value="ECO:0007669"/>
    <property type="project" value="InterPro"/>
</dbReference>
<sequence length="103" mass="12672">MKCFLCGITREKFEKNNEGGGMAFQEHIEFEHYMWNYIYYYAYLKHKDENDFNGNEFYIQSKIDLKDISWMPIKRARFAEEEMMINRRVIKSRKLLNQNKSHE</sequence>
<evidence type="ECO:0000313" key="3">
    <source>
        <dbReference type="Proteomes" id="UP000692954"/>
    </source>
</evidence>
<proteinExistence type="predicted"/>
<keyword evidence="3" id="KW-1185">Reference proteome</keyword>
<comment type="caution">
    <text evidence="2">The sequence shown here is derived from an EMBL/GenBank/DDBJ whole genome shotgun (WGS) entry which is preliminary data.</text>
</comment>
<evidence type="ECO:0000313" key="1">
    <source>
        <dbReference type="EMBL" id="CAD8131129.1"/>
    </source>
</evidence>